<dbReference type="Pfam" id="PF00573">
    <property type="entry name" value="Ribosomal_L4"/>
    <property type="match status" value="1"/>
</dbReference>
<dbReference type="InterPro" id="IPR023574">
    <property type="entry name" value="Ribosomal_uL4_dom_sf"/>
</dbReference>
<keyword evidence="7" id="KW-1185">Reference proteome</keyword>
<dbReference type="GO" id="GO:0003735">
    <property type="term" value="F:structural constituent of ribosome"/>
    <property type="evidence" value="ECO:0007669"/>
    <property type="project" value="EnsemblFungi"/>
</dbReference>
<dbReference type="SUPFAM" id="SSF52166">
    <property type="entry name" value="Ribosomal protein L4"/>
    <property type="match status" value="1"/>
</dbReference>
<dbReference type="InterPro" id="IPR002136">
    <property type="entry name" value="Ribosomal_uL4"/>
</dbReference>
<dbReference type="InterPro" id="IPR013005">
    <property type="entry name" value="Ribosomal_uL4-like"/>
</dbReference>
<keyword evidence="2" id="KW-0689">Ribosomal protein</keyword>
<dbReference type="EMBL" id="KV454001">
    <property type="protein sequence ID" value="ODQ49220.1"/>
    <property type="molecule type" value="Genomic_DNA"/>
</dbReference>
<evidence type="ECO:0000256" key="2">
    <source>
        <dbReference type="ARBA" id="ARBA00022980"/>
    </source>
</evidence>
<dbReference type="GO" id="GO:0006412">
    <property type="term" value="P:translation"/>
    <property type="evidence" value="ECO:0007669"/>
    <property type="project" value="InterPro"/>
</dbReference>
<reference evidence="6 7" key="1">
    <citation type="journal article" date="2016" name="Proc. Natl. Acad. Sci. U.S.A.">
        <title>Comparative genomics of biotechnologically important yeasts.</title>
        <authorList>
            <person name="Riley R."/>
            <person name="Haridas S."/>
            <person name="Wolfe K.H."/>
            <person name="Lopes M.R."/>
            <person name="Hittinger C.T."/>
            <person name="Goeker M."/>
            <person name="Salamov A.A."/>
            <person name="Wisecaver J.H."/>
            <person name="Long T.M."/>
            <person name="Calvey C.H."/>
            <person name="Aerts A.L."/>
            <person name="Barry K.W."/>
            <person name="Choi C."/>
            <person name="Clum A."/>
            <person name="Coughlan A.Y."/>
            <person name="Deshpande S."/>
            <person name="Douglass A.P."/>
            <person name="Hanson S.J."/>
            <person name="Klenk H.-P."/>
            <person name="LaButti K.M."/>
            <person name="Lapidus A."/>
            <person name="Lindquist E.A."/>
            <person name="Lipzen A.M."/>
            <person name="Meier-Kolthoff J.P."/>
            <person name="Ohm R.A."/>
            <person name="Otillar R.P."/>
            <person name="Pangilinan J.L."/>
            <person name="Peng Y."/>
            <person name="Rokas A."/>
            <person name="Rosa C.A."/>
            <person name="Scheuner C."/>
            <person name="Sibirny A.A."/>
            <person name="Slot J.C."/>
            <person name="Stielow J.B."/>
            <person name="Sun H."/>
            <person name="Kurtzman C.P."/>
            <person name="Blackwell M."/>
            <person name="Grigoriev I.V."/>
            <person name="Jeffries T.W."/>
        </authorList>
    </citation>
    <scope>NUCLEOTIDE SEQUENCE [LARGE SCALE GENOMIC DNA]</scope>
    <source>
        <strain evidence="6 7">NRRL Y-2026</strain>
    </source>
</reference>
<feature type="region of interest" description="Disordered" evidence="5">
    <location>
        <begin position="105"/>
        <end position="137"/>
    </location>
</feature>
<dbReference type="Proteomes" id="UP000094455">
    <property type="component" value="Unassembled WGS sequence"/>
</dbReference>
<proteinExistence type="inferred from homology"/>
<dbReference type="PANTHER" id="PTHR10746:SF6">
    <property type="entry name" value="LARGE RIBOSOMAL SUBUNIT PROTEIN UL4M"/>
    <property type="match status" value="1"/>
</dbReference>
<comment type="similarity">
    <text evidence="1">Belongs to the universal ribosomal protein uL4 family.</text>
</comment>
<protein>
    <recommendedName>
        <fullName evidence="4">Large ribosomal subunit protein uL4m</fullName>
    </recommendedName>
</protein>
<dbReference type="Gene3D" id="3.40.1370.10">
    <property type="match status" value="1"/>
</dbReference>
<feature type="compositionally biased region" description="Basic residues" evidence="5">
    <location>
        <begin position="117"/>
        <end position="129"/>
    </location>
</feature>
<evidence type="ECO:0000256" key="5">
    <source>
        <dbReference type="SAM" id="MobiDB-lite"/>
    </source>
</evidence>
<accession>A0A1E3NT34</accession>
<evidence type="ECO:0000256" key="1">
    <source>
        <dbReference type="ARBA" id="ARBA00010528"/>
    </source>
</evidence>
<name>A0A1E3NT34_9ASCO</name>
<keyword evidence="3" id="KW-0687">Ribonucleoprotein</keyword>
<evidence type="ECO:0000313" key="6">
    <source>
        <dbReference type="EMBL" id="ODQ49220.1"/>
    </source>
</evidence>
<evidence type="ECO:0000256" key="4">
    <source>
        <dbReference type="ARBA" id="ARBA00040565"/>
    </source>
</evidence>
<dbReference type="STRING" id="763406.A0A1E3NT34"/>
<dbReference type="GeneID" id="30180424"/>
<dbReference type="AlphaFoldDB" id="A0A1E3NT34"/>
<dbReference type="PANTHER" id="PTHR10746">
    <property type="entry name" value="50S RIBOSOMAL PROTEIN L4"/>
    <property type="match status" value="1"/>
</dbReference>
<dbReference type="OrthoDB" id="275876at2759"/>
<dbReference type="RefSeq" id="XP_019020333.1">
    <property type="nucleotide sequence ID" value="XM_019163737.1"/>
</dbReference>
<gene>
    <name evidence="6" type="ORF">PICMEDRAFT_70779</name>
</gene>
<evidence type="ECO:0000256" key="3">
    <source>
        <dbReference type="ARBA" id="ARBA00023274"/>
    </source>
</evidence>
<dbReference type="GO" id="GO:0005762">
    <property type="term" value="C:mitochondrial large ribosomal subunit"/>
    <property type="evidence" value="ECO:0007669"/>
    <property type="project" value="EnsemblFungi"/>
</dbReference>
<organism evidence="6 7">
    <name type="scientific">Pichia membranifaciens NRRL Y-2026</name>
    <dbReference type="NCBI Taxonomy" id="763406"/>
    <lineage>
        <taxon>Eukaryota</taxon>
        <taxon>Fungi</taxon>
        <taxon>Dikarya</taxon>
        <taxon>Ascomycota</taxon>
        <taxon>Saccharomycotina</taxon>
        <taxon>Pichiomycetes</taxon>
        <taxon>Pichiales</taxon>
        <taxon>Pichiaceae</taxon>
        <taxon>Pichia</taxon>
    </lineage>
</organism>
<evidence type="ECO:0000313" key="7">
    <source>
        <dbReference type="Proteomes" id="UP000094455"/>
    </source>
</evidence>
<sequence>MLGIVRSSIGKSSALLLSRNLATATATATATTATATAGASSSTASTEVLPNAAKPSEFSIATLRSFPSLEPHSIFPVHNRLINAPLRRDILWLAVVMELDNRRVGASNPPGRSEHKFSRKKLFKQKGTGRARVGDANSPIRDRGAYAMARTAPNDMSSDLPSKTYHLAYRVALSDAYRKGKLFVIGQDEAFVGKYEEKLSTKDTVKAGDSYDLEIPTTESVAISKFVKSHELDKLNVLFIADDYFKVSNLREAVLRYPSNKLRVLQKEEVEVRDLLKAHKIYVEKAAFDYFAAKYTKFVDFDA</sequence>